<gene>
    <name evidence="1" type="ORF">C1J01_28155</name>
</gene>
<evidence type="ECO:0000313" key="2">
    <source>
        <dbReference type="Proteomes" id="UP000249304"/>
    </source>
</evidence>
<dbReference type="EMBL" id="POUD01000139">
    <property type="protein sequence ID" value="PZG14027.1"/>
    <property type="molecule type" value="Genomic_DNA"/>
</dbReference>
<name>A0A2W2EX98_9ACTN</name>
<dbReference type="AlphaFoldDB" id="A0A2W2EX98"/>
<organism evidence="1 2">
    <name type="scientific">Nonomuraea aridisoli</name>
    <dbReference type="NCBI Taxonomy" id="2070368"/>
    <lineage>
        <taxon>Bacteria</taxon>
        <taxon>Bacillati</taxon>
        <taxon>Actinomycetota</taxon>
        <taxon>Actinomycetes</taxon>
        <taxon>Streptosporangiales</taxon>
        <taxon>Streptosporangiaceae</taxon>
        <taxon>Nonomuraea</taxon>
    </lineage>
</organism>
<sequence length="187" mass="21633">MDSVVLFFIVILAALGVVVGLLIRSEARGLDDGRHLEEARRRAADFYTWKESNEPDVDPEIEELMVSTAENLGIYGAWIRPQRGREQFRPLQELDDAVYADAFRVLVKWHPEWYRLCILTLKLGNEPALGTLLSSLRTRGSSGLAMVYINSEHPRLVEHGRRWLERHNYRIYYDQTKYGVPARWGGF</sequence>
<comment type="caution">
    <text evidence="1">The sequence shown here is derived from an EMBL/GenBank/DDBJ whole genome shotgun (WGS) entry which is preliminary data.</text>
</comment>
<reference evidence="1 2" key="1">
    <citation type="submission" date="2018-01" db="EMBL/GenBank/DDBJ databases">
        <title>Draft genome sequence of Nonomuraea sp. KC333.</title>
        <authorList>
            <person name="Sahin N."/>
            <person name="Saygin H."/>
            <person name="Ay H."/>
        </authorList>
    </citation>
    <scope>NUCLEOTIDE SEQUENCE [LARGE SCALE GENOMIC DNA]</scope>
    <source>
        <strain evidence="1 2">KC333</strain>
    </source>
</reference>
<accession>A0A2W2EX98</accession>
<dbReference type="Proteomes" id="UP000249304">
    <property type="component" value="Unassembled WGS sequence"/>
</dbReference>
<protein>
    <submittedName>
        <fullName evidence="1">Uncharacterized protein</fullName>
    </submittedName>
</protein>
<proteinExistence type="predicted"/>
<evidence type="ECO:0000313" key="1">
    <source>
        <dbReference type="EMBL" id="PZG14027.1"/>
    </source>
</evidence>
<keyword evidence="2" id="KW-1185">Reference proteome</keyword>